<dbReference type="EMBL" id="BAABWN010000021">
    <property type="protein sequence ID" value="GAA6170248.1"/>
    <property type="molecule type" value="Genomic_DNA"/>
</dbReference>
<evidence type="ECO:0008006" key="3">
    <source>
        <dbReference type="Google" id="ProtNLM"/>
    </source>
</evidence>
<dbReference type="PROSITE" id="PS51257">
    <property type="entry name" value="PROKAR_LIPOPROTEIN"/>
    <property type="match status" value="1"/>
</dbReference>
<evidence type="ECO:0000313" key="1">
    <source>
        <dbReference type="EMBL" id="GAA6170248.1"/>
    </source>
</evidence>
<dbReference type="Proteomes" id="UP001465153">
    <property type="component" value="Unassembled WGS sequence"/>
</dbReference>
<keyword evidence="2" id="KW-1185">Reference proteome</keyword>
<gene>
    <name evidence="1" type="ORF">NBRC116591_40620</name>
</gene>
<comment type="caution">
    <text evidence="1">The sequence shown here is derived from an EMBL/GenBank/DDBJ whole genome shotgun (WGS) entry which is preliminary data.</text>
</comment>
<dbReference type="RefSeq" id="WP_353304548.1">
    <property type="nucleotide sequence ID" value="NZ_BAABWN010000021.1"/>
</dbReference>
<organism evidence="1 2">
    <name type="scientific">Sessilibacter corallicola</name>
    <dbReference type="NCBI Taxonomy" id="2904075"/>
    <lineage>
        <taxon>Bacteria</taxon>
        <taxon>Pseudomonadati</taxon>
        <taxon>Pseudomonadota</taxon>
        <taxon>Gammaproteobacteria</taxon>
        <taxon>Cellvibrionales</taxon>
        <taxon>Cellvibrionaceae</taxon>
        <taxon>Sessilibacter</taxon>
    </lineage>
</organism>
<reference evidence="1 2" key="1">
    <citation type="submission" date="2024-04" db="EMBL/GenBank/DDBJ databases">
        <title>Draft genome sequence of Sessilibacter corallicola NBRC 116591.</title>
        <authorList>
            <person name="Miyakawa T."/>
            <person name="Kusuya Y."/>
            <person name="Miura T."/>
        </authorList>
    </citation>
    <scope>NUCLEOTIDE SEQUENCE [LARGE SCALE GENOMIC DNA]</scope>
    <source>
        <strain evidence="1 2">KU-00831-HH</strain>
    </source>
</reference>
<protein>
    <recommendedName>
        <fullName evidence="3">Lipoprotein</fullName>
    </recommendedName>
</protein>
<accession>A0ABQ0AF26</accession>
<name>A0ABQ0AF26_9GAMM</name>
<sequence length="231" mass="26001">MYSKPALVTLTLLISACSSIIEKPVSNTGVFDNDYRQQCKRIQSLYPFNKESKKDISITEFNRYFAPQIGILTNQLSSHEKFVETYNSHLSAVKAIQNYFYSNGSTSAKRQVSIKTKQSPEGYQHISLKLNGNVGPQITGPRLLYNVEFPLDGASISLAAKLNGSEETERFYSGPWAFLRFLDESEVIESSQNSMTVATPLSTGDTNHSIEYTVNHLSRWESIRNAFFCPE</sequence>
<evidence type="ECO:0000313" key="2">
    <source>
        <dbReference type="Proteomes" id="UP001465153"/>
    </source>
</evidence>
<proteinExistence type="predicted"/>